<protein>
    <submittedName>
        <fullName evidence="1">Uncharacterized protein</fullName>
    </submittedName>
</protein>
<organism evidence="1 2">
    <name type="scientific">Maricaulis maris</name>
    <dbReference type="NCBI Taxonomy" id="74318"/>
    <lineage>
        <taxon>Bacteria</taxon>
        <taxon>Pseudomonadati</taxon>
        <taxon>Pseudomonadota</taxon>
        <taxon>Alphaproteobacteria</taxon>
        <taxon>Maricaulales</taxon>
        <taxon>Maricaulaceae</taxon>
        <taxon>Maricaulis</taxon>
    </lineage>
</organism>
<comment type="caution">
    <text evidence="1">The sequence shown here is derived from an EMBL/GenBank/DDBJ whole genome shotgun (WGS) entry which is preliminary data.</text>
</comment>
<sequence>MHRYAVTLLIALFASLAGFAGFNALIDPFGIMGSPDLPGLTVRDTRLYEDGGRVHVGDQLARGGERALILGSSRTVDGFPRDPADLPDGFINAGMRGTNIFELSQAAALAAGSETLQCVVIGLDLDEFGTHSKAKATYWLSALRDGNADFARARVALSPSTFGASIQLIADNLTGSQPRVPWADTYPAGAQRTRYESGARGIYRFYLGYRFDPERLALFETVLDRLTAEGVQVIGFIHPLHAWREEALFRAGRGDDYLAFRTALADTFARHADREPVDACLPGDGAQVWDFSGFRPFAAVAAPGADATEAHPTFYEPSHYLPNVGADMLAVMAGDRPHDARTTGDRLSPETMGATSAAIEARRAAWLATEDGRAVTAMLDAVAAGNPSAELETPQFLNGDDEISVADKLARIAPRAARR</sequence>
<dbReference type="RefSeq" id="WP_121211604.1">
    <property type="nucleotide sequence ID" value="NZ_RBIM01000005.1"/>
</dbReference>
<name>A0A495D2Q9_9PROT</name>
<evidence type="ECO:0000313" key="2">
    <source>
        <dbReference type="Proteomes" id="UP000273675"/>
    </source>
</evidence>
<dbReference type="OrthoDB" id="5349052at2"/>
<proteinExistence type="predicted"/>
<dbReference type="AlphaFoldDB" id="A0A495D2Q9"/>
<dbReference type="Proteomes" id="UP000273675">
    <property type="component" value="Unassembled WGS sequence"/>
</dbReference>
<gene>
    <name evidence="1" type="ORF">C7435_2294</name>
</gene>
<evidence type="ECO:0000313" key="1">
    <source>
        <dbReference type="EMBL" id="RKQ96043.1"/>
    </source>
</evidence>
<reference evidence="1 2" key="1">
    <citation type="submission" date="2018-10" db="EMBL/GenBank/DDBJ databases">
        <title>Genomic Encyclopedia of Type Strains, Phase IV (KMG-IV): sequencing the most valuable type-strain genomes for metagenomic binning, comparative biology and taxonomic classification.</title>
        <authorList>
            <person name="Goeker M."/>
        </authorList>
    </citation>
    <scope>NUCLEOTIDE SEQUENCE [LARGE SCALE GENOMIC DNA]</scope>
    <source>
        <strain evidence="1 2">DSM 4734</strain>
    </source>
</reference>
<dbReference type="EMBL" id="RBIM01000005">
    <property type="protein sequence ID" value="RKQ96043.1"/>
    <property type="molecule type" value="Genomic_DNA"/>
</dbReference>
<accession>A0A495D2Q9</accession>